<keyword evidence="2" id="KW-1185">Reference proteome</keyword>
<dbReference type="OrthoDB" id="10254945at2759"/>
<organism evidence="1 2">
    <name type="scientific">Coleophoma crateriformis</name>
    <dbReference type="NCBI Taxonomy" id="565419"/>
    <lineage>
        <taxon>Eukaryota</taxon>
        <taxon>Fungi</taxon>
        <taxon>Dikarya</taxon>
        <taxon>Ascomycota</taxon>
        <taxon>Pezizomycotina</taxon>
        <taxon>Leotiomycetes</taxon>
        <taxon>Helotiales</taxon>
        <taxon>Dermateaceae</taxon>
        <taxon>Coleophoma</taxon>
    </lineage>
</organism>
<gene>
    <name evidence="1" type="ORF">BP5796_05141</name>
</gene>
<evidence type="ECO:0000313" key="2">
    <source>
        <dbReference type="Proteomes" id="UP000256328"/>
    </source>
</evidence>
<evidence type="ECO:0000313" key="1">
    <source>
        <dbReference type="EMBL" id="RDW80443.1"/>
    </source>
</evidence>
<proteinExistence type="predicted"/>
<comment type="caution">
    <text evidence="1">The sequence shown here is derived from an EMBL/GenBank/DDBJ whole genome shotgun (WGS) entry which is preliminary data.</text>
</comment>
<protein>
    <submittedName>
        <fullName evidence="1">Uncharacterized protein</fullName>
    </submittedName>
</protein>
<dbReference type="AlphaFoldDB" id="A0A3D8S2B5"/>
<accession>A0A3D8S2B5</accession>
<reference evidence="1 2" key="1">
    <citation type="journal article" date="2018" name="IMA Fungus">
        <title>IMA Genome-F 9: Draft genome sequence of Annulohypoxylon stygium, Aspergillus mulundensis, Berkeleyomyces basicola (syn. Thielaviopsis basicola), Ceratocystis smalleyi, two Cercospora beticola strains, Coleophoma cylindrospora, Fusarium fracticaudum, Phialophora cf. hyalina, and Morchella septimelata.</title>
        <authorList>
            <person name="Wingfield B.D."/>
            <person name="Bills G.F."/>
            <person name="Dong Y."/>
            <person name="Huang W."/>
            <person name="Nel W.J."/>
            <person name="Swalarsk-Parry B.S."/>
            <person name="Vaghefi N."/>
            <person name="Wilken P.M."/>
            <person name="An Z."/>
            <person name="de Beer Z.W."/>
            <person name="De Vos L."/>
            <person name="Chen L."/>
            <person name="Duong T.A."/>
            <person name="Gao Y."/>
            <person name="Hammerbacher A."/>
            <person name="Kikkert J.R."/>
            <person name="Li Y."/>
            <person name="Li H."/>
            <person name="Li K."/>
            <person name="Li Q."/>
            <person name="Liu X."/>
            <person name="Ma X."/>
            <person name="Naidoo K."/>
            <person name="Pethybridge S.J."/>
            <person name="Sun J."/>
            <person name="Steenkamp E.T."/>
            <person name="van der Nest M.A."/>
            <person name="van Wyk S."/>
            <person name="Wingfield M.J."/>
            <person name="Xiong C."/>
            <person name="Yue Q."/>
            <person name="Zhang X."/>
        </authorList>
    </citation>
    <scope>NUCLEOTIDE SEQUENCE [LARGE SCALE GENOMIC DNA]</scope>
    <source>
        <strain evidence="1 2">BP5796</strain>
    </source>
</reference>
<name>A0A3D8S2B5_9HELO</name>
<dbReference type="Proteomes" id="UP000256328">
    <property type="component" value="Unassembled WGS sequence"/>
</dbReference>
<sequence>MSTSDPIFVPHPTPYAIKYGNVQTRGGRTTNRSAFSPILPALPALDFGHGDFANFLEQGRKFRFDQNREAQQRTAFYDFTTRELFELDCISTRKLLEANLTNPVLPFLEDENWETKRYDEADMIAFWPIDENDPSLGDWILANPRVKVHVQQSIQAASRLLVSPDMLAFLEELVLAEVYPVSLDRIPPEHHDLQSRKGKELLLQAIPKQNITLAERAEARRHLEIIFATMKERLTLGFYAGDRDPHSGDPIDYGSYGLTFFTQSMELGGKFGVPYTDPKATKFWAYFDFVNLISPLMRDDLLHSERLGIQWFLTIVIVHELMHAIWKTHFWLMSPARCVDGILGDVPEEGDTSWEVYWDQCPVSELGHHMEHVVFGGQAEPFLLDRPGGPLGYFMGQVYPTVMDSGQGYVLTSPSRFTTQIFWPLPVRHFERIFQEQFWNVGIASFGLEVMNTKYLSHGSRVDYTQTEEALRTGPEDIWKSNPAFKIYRNDFTPQTTGLHAGVAQLNQKYALLALTPREIIAKVWGEHMVESAKLHTAYHDTVHKMNVKIQEMHNATQGGEYLVQGPAQQRWAQSVADSLDKAITAHVHAYRDLLTVEKQNHTTYPDWRSSLHSWNAEVRKFLFQIIKARSNHQDVNILNSLAERLEVARMGLYDNGPGDLENGTGNLSGRDQEEWTLAFRLNNTLAQLDSNHSPENLAQYLSERRQLLERSDPTILVRSLIDLLDGSLPGNFQPKQERLKSLNASLQTLTSLSAQVSQAWRAFLDLFISQARQTLASVTAETDTPAAATAGAST</sequence>
<dbReference type="EMBL" id="PDLN01000007">
    <property type="protein sequence ID" value="RDW80443.1"/>
    <property type="molecule type" value="Genomic_DNA"/>
</dbReference>